<organism evidence="3 4">
    <name type="scientific">Spirochaeta isovalerica</name>
    <dbReference type="NCBI Taxonomy" id="150"/>
    <lineage>
        <taxon>Bacteria</taxon>
        <taxon>Pseudomonadati</taxon>
        <taxon>Spirochaetota</taxon>
        <taxon>Spirochaetia</taxon>
        <taxon>Spirochaetales</taxon>
        <taxon>Spirochaetaceae</taxon>
        <taxon>Spirochaeta</taxon>
    </lineage>
</organism>
<dbReference type="PROSITE" id="PS51167">
    <property type="entry name" value="CHORISMATE_MUT_1"/>
    <property type="match status" value="1"/>
</dbReference>
<dbReference type="RefSeq" id="WP_184743903.1">
    <property type="nucleotide sequence ID" value="NZ_JACHGJ010000001.1"/>
</dbReference>
<dbReference type="GO" id="GO:0008652">
    <property type="term" value="P:amino acid biosynthetic process"/>
    <property type="evidence" value="ECO:0007669"/>
    <property type="project" value="UniProtKB-UniRule"/>
</dbReference>
<dbReference type="InterPro" id="IPR035959">
    <property type="entry name" value="RutC-like_sf"/>
</dbReference>
<keyword evidence="2 3" id="KW-0413">Isomerase</keyword>
<dbReference type="EMBL" id="JACHGJ010000001">
    <property type="protein sequence ID" value="MBB6479102.1"/>
    <property type="molecule type" value="Genomic_DNA"/>
</dbReference>
<name>A0A841R9G1_9SPIO</name>
<dbReference type="InterPro" id="IPR008243">
    <property type="entry name" value="Chorismate_mutase_AroH"/>
</dbReference>
<dbReference type="GO" id="GO:0004106">
    <property type="term" value="F:chorismate mutase activity"/>
    <property type="evidence" value="ECO:0007669"/>
    <property type="project" value="UniProtKB-UniRule"/>
</dbReference>
<keyword evidence="2" id="KW-0057">Aromatic amino acid biosynthesis</keyword>
<dbReference type="SUPFAM" id="SSF55298">
    <property type="entry name" value="YjgF-like"/>
    <property type="match status" value="1"/>
</dbReference>
<dbReference type="NCBIfam" id="TIGR01796">
    <property type="entry name" value="CM_mono_aroH"/>
    <property type="match status" value="1"/>
</dbReference>
<comment type="catalytic activity">
    <reaction evidence="2">
        <text>chorismate = prephenate</text>
        <dbReference type="Rhea" id="RHEA:13897"/>
        <dbReference type="ChEBI" id="CHEBI:29748"/>
        <dbReference type="ChEBI" id="CHEBI:29934"/>
        <dbReference type="EC" id="5.4.99.5"/>
    </reaction>
</comment>
<dbReference type="PANTHER" id="PTHR21164">
    <property type="entry name" value="CHORISMATE MUTASE"/>
    <property type="match status" value="1"/>
</dbReference>
<protein>
    <recommendedName>
        <fullName evidence="1 2">chorismate mutase</fullName>
        <ecNumber evidence="1 2">5.4.99.5</ecNumber>
    </recommendedName>
</protein>
<evidence type="ECO:0000256" key="1">
    <source>
        <dbReference type="NCBIfam" id="TIGR01796"/>
    </source>
</evidence>
<dbReference type="EC" id="5.4.99.5" evidence="1 2"/>
<keyword evidence="2" id="KW-0028">Amino-acid biosynthesis</keyword>
<dbReference type="Gene3D" id="3.30.1330.40">
    <property type="entry name" value="RutC-like"/>
    <property type="match status" value="1"/>
</dbReference>
<proteinExistence type="predicted"/>
<evidence type="ECO:0000313" key="3">
    <source>
        <dbReference type="EMBL" id="MBB6479102.1"/>
    </source>
</evidence>
<accession>A0A841R9G1</accession>
<dbReference type="Pfam" id="PF07736">
    <property type="entry name" value="CM_1"/>
    <property type="match status" value="1"/>
</dbReference>
<keyword evidence="4" id="KW-1185">Reference proteome</keyword>
<dbReference type="GO" id="GO:0046417">
    <property type="term" value="P:chorismate metabolic process"/>
    <property type="evidence" value="ECO:0007669"/>
    <property type="project" value="TreeGrafter"/>
</dbReference>
<comment type="caution">
    <text evidence="3">The sequence shown here is derived from an EMBL/GenBank/DDBJ whole genome shotgun (WGS) entry which is preliminary data.</text>
</comment>
<evidence type="ECO:0000256" key="2">
    <source>
        <dbReference type="PROSITE-ProRule" id="PRU00514"/>
    </source>
</evidence>
<evidence type="ECO:0000313" key="4">
    <source>
        <dbReference type="Proteomes" id="UP000587760"/>
    </source>
</evidence>
<reference evidence="3 4" key="1">
    <citation type="submission" date="2020-08" db="EMBL/GenBank/DDBJ databases">
        <title>Genomic Encyclopedia of Type Strains, Phase IV (KMG-IV): sequencing the most valuable type-strain genomes for metagenomic binning, comparative biology and taxonomic classification.</title>
        <authorList>
            <person name="Goeker M."/>
        </authorList>
    </citation>
    <scope>NUCLEOTIDE SEQUENCE [LARGE SCALE GENOMIC DNA]</scope>
    <source>
        <strain evidence="3 4">DSM 2461</strain>
    </source>
</reference>
<dbReference type="PANTHER" id="PTHR21164:SF0">
    <property type="entry name" value="CHORISMATE MUTASE AROH"/>
    <property type="match status" value="1"/>
</dbReference>
<dbReference type="Proteomes" id="UP000587760">
    <property type="component" value="Unassembled WGS sequence"/>
</dbReference>
<dbReference type="GO" id="GO:0009073">
    <property type="term" value="P:aromatic amino acid family biosynthetic process"/>
    <property type="evidence" value="ECO:0007669"/>
    <property type="project" value="UniProtKB-UniRule"/>
</dbReference>
<sequence length="123" mass="13659">MVKAVRGAISVDSNDHKSMEKAVIELMNEISGKNDLKEEEIISIVFSQTADLNVANPAAALRKSGAYHFVPLFCTKEPEYEGALHAVVRVLVTYQCENDHRPVPVYLGEAVHLRKDLNSAYEC</sequence>
<gene>
    <name evidence="3" type="ORF">HNR50_000735</name>
</gene>
<dbReference type="AlphaFoldDB" id="A0A841R9G1"/>